<organism evidence="1 2">
    <name type="scientific">Purpureocillium lilacinum</name>
    <name type="common">Paecilomyces lilacinus</name>
    <dbReference type="NCBI Taxonomy" id="33203"/>
    <lineage>
        <taxon>Eukaryota</taxon>
        <taxon>Fungi</taxon>
        <taxon>Dikarya</taxon>
        <taxon>Ascomycota</taxon>
        <taxon>Pezizomycotina</taxon>
        <taxon>Sordariomycetes</taxon>
        <taxon>Hypocreomycetidae</taxon>
        <taxon>Hypocreales</taxon>
        <taxon>Ophiocordycipitaceae</taxon>
        <taxon>Purpureocillium</taxon>
    </lineage>
</organism>
<comment type="caution">
    <text evidence="1">The sequence shown here is derived from an EMBL/GenBank/DDBJ whole genome shotgun (WGS) entry which is preliminary data.</text>
</comment>
<evidence type="ECO:0000313" key="2">
    <source>
        <dbReference type="Proteomes" id="UP001638806"/>
    </source>
</evidence>
<dbReference type="Proteomes" id="UP001638806">
    <property type="component" value="Unassembled WGS sequence"/>
</dbReference>
<sequence length="113" mass="11718">MAMAADNPVSARAARYAEYEAPPAPPAPICIHCERGLITTPSEGTSRCETKLLTVVDWIWLADHKEVPGCAVAPASAADGIVGGDMTRATDTWALGCPKHVSAPTFTGLAAVT</sequence>
<dbReference type="EMBL" id="JBGNUJ010000010">
    <property type="protein sequence ID" value="KAL3954368.1"/>
    <property type="molecule type" value="Genomic_DNA"/>
</dbReference>
<name>A0ACC4DGE2_PURLI</name>
<keyword evidence="2" id="KW-1185">Reference proteome</keyword>
<gene>
    <name evidence="1" type="ORF">ACCO45_009931</name>
</gene>
<evidence type="ECO:0000313" key="1">
    <source>
        <dbReference type="EMBL" id="KAL3954368.1"/>
    </source>
</evidence>
<reference evidence="1" key="1">
    <citation type="submission" date="2024-12" db="EMBL/GenBank/DDBJ databases">
        <title>Comparative genomics and development of molecular markers within Purpureocillium lilacinum and among Purpureocillium species.</title>
        <authorList>
            <person name="Yeh Z.-Y."/>
            <person name="Ni N.-T."/>
            <person name="Lo P.-H."/>
            <person name="Mushyakhwo K."/>
            <person name="Lin C.-F."/>
            <person name="Nai Y.-S."/>
        </authorList>
    </citation>
    <scope>NUCLEOTIDE SEQUENCE</scope>
    <source>
        <strain evidence="1">NCHU-NPUST-175</strain>
    </source>
</reference>
<protein>
    <submittedName>
        <fullName evidence="1">Uncharacterized protein</fullName>
    </submittedName>
</protein>
<proteinExistence type="predicted"/>
<accession>A0ACC4DGE2</accession>